<proteinExistence type="predicted"/>
<dbReference type="Proteomes" id="UP000663879">
    <property type="component" value="Unassembled WGS sequence"/>
</dbReference>
<gene>
    <name evidence="2" type="ORF">OXX778_LOCUS13063</name>
</gene>
<name>A0A814C1I6_9BILA</name>
<feature type="coiled-coil region" evidence="1">
    <location>
        <begin position="180"/>
        <end position="214"/>
    </location>
</feature>
<feature type="coiled-coil region" evidence="1">
    <location>
        <begin position="478"/>
        <end position="505"/>
    </location>
</feature>
<feature type="coiled-coil region" evidence="1">
    <location>
        <begin position="60"/>
        <end position="87"/>
    </location>
</feature>
<dbReference type="InterPro" id="IPR029512">
    <property type="entry name" value="CCDC154"/>
</dbReference>
<dbReference type="PANTHER" id="PTHR35153">
    <property type="entry name" value="COILED-COIL DOMAIN-CONTAINING PROTEIN 154"/>
    <property type="match status" value="1"/>
</dbReference>
<evidence type="ECO:0000256" key="1">
    <source>
        <dbReference type="SAM" id="Coils"/>
    </source>
</evidence>
<dbReference type="AlphaFoldDB" id="A0A814C1I6"/>
<keyword evidence="3" id="KW-1185">Reference proteome</keyword>
<reference evidence="2" key="1">
    <citation type="submission" date="2021-02" db="EMBL/GenBank/DDBJ databases">
        <authorList>
            <person name="Nowell W R."/>
        </authorList>
    </citation>
    <scope>NUCLEOTIDE SEQUENCE</scope>
    <source>
        <strain evidence="2">Ploen Becks lab</strain>
    </source>
</reference>
<sequence length="770" mass="90225">MAENTPVIRRTVTENRPYIVELAESPTSQILVNSNRQLLPAIRDANPVNSDLRIGGLIDINNTQQKIKQLESRLQATEVSNRALIEDVILLQNDLAISLRRSLDTLNEEKSARLILENNYKFQNEAMLQLNGRLKRTEDLLQQDRNAMQSMIMYTRNLEQSLTNAQRDLFVRKEFQAKRLDELKIQIDEIQFSKERLELNANSLIEEIKILKNKVELEAINLNSIGGDLRNKTRRLEDETRQHMEVVRKQQDSMAITENNISALKIQLAHKIEEVKNLNTDVKNKIDSDREDRRLIEQQINSKLYELKSIIEDEKQRHIESTRSLESLKRELYQNLEIERNRINSIVSDVKESALASANDKTEKNKEEFNTKFREIERILQGETESLSKYYQNLKESTEHKIENFKRILEDEILNYRNETKTFSSKTTDSIKKLNEGLTLIELHNEESKRRFEKVINAEISSRKLAEKDIQDKLEGYNDKLTSSNKTLQTTINNLTSRLNEIKDQYVTRKDFESLEKKHVELQSESVQNNLKISTLKESLSNQTIIQEQNTSKLKKHGDLISQIENVRIPLLEDNIHKLPSKDDLANFKIETEEKISEEIVRIIKQNDIQHSEIKKMAEDRLDELNTQLSNFNNKLTQKINNTDKTVKDQIALQNEFQLKTMTTLKDETKKAIQNYDEKNKEDLETLEKKFLSSQQKNELLQITSKEEMMNNIENLKRDVNKKIDDQNLKLKDTKNDNEKELLQIKSKLEKCERNIESIINVSKYIQLKK</sequence>
<dbReference type="OrthoDB" id="9445857at2759"/>
<accession>A0A814C1I6</accession>
<feature type="coiled-coil region" evidence="1">
    <location>
        <begin position="615"/>
        <end position="755"/>
    </location>
</feature>
<evidence type="ECO:0000313" key="2">
    <source>
        <dbReference type="EMBL" id="CAF0933988.1"/>
    </source>
</evidence>
<dbReference type="PANTHER" id="PTHR35153:SF1">
    <property type="entry name" value="COILED-COIL DOMAIN-CONTAINING PROTEIN 154"/>
    <property type="match status" value="1"/>
</dbReference>
<organism evidence="2 3">
    <name type="scientific">Brachionus calyciflorus</name>
    <dbReference type="NCBI Taxonomy" id="104777"/>
    <lineage>
        <taxon>Eukaryota</taxon>
        <taxon>Metazoa</taxon>
        <taxon>Spiralia</taxon>
        <taxon>Gnathifera</taxon>
        <taxon>Rotifera</taxon>
        <taxon>Eurotatoria</taxon>
        <taxon>Monogononta</taxon>
        <taxon>Pseudotrocha</taxon>
        <taxon>Ploima</taxon>
        <taxon>Brachionidae</taxon>
        <taxon>Brachionus</taxon>
    </lineage>
</organism>
<dbReference type="EMBL" id="CAJNOC010002452">
    <property type="protein sequence ID" value="CAF0933988.1"/>
    <property type="molecule type" value="Genomic_DNA"/>
</dbReference>
<evidence type="ECO:0000313" key="3">
    <source>
        <dbReference type="Proteomes" id="UP000663879"/>
    </source>
</evidence>
<feature type="coiled-coil region" evidence="1">
    <location>
        <begin position="261"/>
        <end position="331"/>
    </location>
</feature>
<comment type="caution">
    <text evidence="2">The sequence shown here is derived from an EMBL/GenBank/DDBJ whole genome shotgun (WGS) entry which is preliminary data.</text>
</comment>
<protein>
    <submittedName>
        <fullName evidence="2">Uncharacterized protein</fullName>
    </submittedName>
</protein>
<keyword evidence="1" id="KW-0175">Coiled coil</keyword>